<keyword evidence="2" id="KW-1185">Reference proteome</keyword>
<proteinExistence type="predicted"/>
<gene>
    <name evidence="1" type="ORF">L3Q82_002234</name>
</gene>
<dbReference type="Proteomes" id="UP000831701">
    <property type="component" value="Chromosome 16"/>
</dbReference>
<dbReference type="EMBL" id="CM041546">
    <property type="protein sequence ID" value="KAI3360370.1"/>
    <property type="molecule type" value="Genomic_DNA"/>
</dbReference>
<evidence type="ECO:0000313" key="1">
    <source>
        <dbReference type="EMBL" id="KAI3360370.1"/>
    </source>
</evidence>
<sequence length="382" mass="42941">MKQTPPLLLFPECTHCPVLSVNGESLGNNGGVRDRGVKPTVVSLAVLSFEAPLAGMLTERRQTVRKQYEALQQRRALQDTTNHHRDGVNLKDTPSAQPNTITSVLVLPSRVCPALYLDYNQKLQLQQQIQQHVQLLTQVHLLCRRVDALNHEASITKHYLEELQQFATRQEELFLPTSFRVCNLQGALDLLQEVEQRAEPPPAPPASPAPAAFRRWLPTMTPATNSHAFPLLPVDTAWLFATRPIFLYPELLPICSLDPALHARHQRSVYTAGEDGLIVLGLKHFEGTVQSDQLISTYLLCKSRWNFKKHVREMNGPRAPHNNVIKMFLTQQVVPTLPVACSRVQPGDQRPPVDRNTSNMPNWLKVIQILISHLKPAAESTN</sequence>
<name>A0ACB8VY74_9TELE</name>
<protein>
    <submittedName>
        <fullName evidence="1">Uncharacterized protein</fullName>
    </submittedName>
</protein>
<comment type="caution">
    <text evidence="1">The sequence shown here is derived from an EMBL/GenBank/DDBJ whole genome shotgun (WGS) entry which is preliminary data.</text>
</comment>
<accession>A0ACB8VY74</accession>
<evidence type="ECO:0000313" key="2">
    <source>
        <dbReference type="Proteomes" id="UP000831701"/>
    </source>
</evidence>
<reference evidence="1" key="1">
    <citation type="submission" date="2022-04" db="EMBL/GenBank/DDBJ databases">
        <title>Jade perch genome.</title>
        <authorList>
            <person name="Chao B."/>
        </authorList>
    </citation>
    <scope>NUCLEOTIDE SEQUENCE</scope>
    <source>
        <strain evidence="1">CB-2022</strain>
    </source>
</reference>
<organism evidence="1 2">
    <name type="scientific">Scortum barcoo</name>
    <name type="common">barcoo grunter</name>
    <dbReference type="NCBI Taxonomy" id="214431"/>
    <lineage>
        <taxon>Eukaryota</taxon>
        <taxon>Metazoa</taxon>
        <taxon>Chordata</taxon>
        <taxon>Craniata</taxon>
        <taxon>Vertebrata</taxon>
        <taxon>Euteleostomi</taxon>
        <taxon>Actinopterygii</taxon>
        <taxon>Neopterygii</taxon>
        <taxon>Teleostei</taxon>
        <taxon>Neoteleostei</taxon>
        <taxon>Acanthomorphata</taxon>
        <taxon>Eupercaria</taxon>
        <taxon>Centrarchiformes</taxon>
        <taxon>Terapontoidei</taxon>
        <taxon>Terapontidae</taxon>
        <taxon>Scortum</taxon>
    </lineage>
</organism>